<proteinExistence type="predicted"/>
<dbReference type="InterPro" id="IPR036736">
    <property type="entry name" value="ACP-like_sf"/>
</dbReference>
<reference evidence="2 3" key="1">
    <citation type="submission" date="2015-11" db="EMBL/GenBank/DDBJ databases">
        <title>Genome-wide analysis reveals the secondary metabolome in Streptomyces kanasensis ZX01.</title>
        <authorList>
            <person name="Zhang G."/>
            <person name="Han L."/>
            <person name="Feng J."/>
            <person name="Zhang X."/>
        </authorList>
    </citation>
    <scope>NUCLEOTIDE SEQUENCE [LARGE SCALE GENOMIC DNA]</scope>
    <source>
        <strain evidence="2 3">ZX01</strain>
    </source>
</reference>
<sequence length="114" mass="12441">MSGATDEADEADEARILAELTAMIQQVLEGYELEEGEVTPATRFGRDLELESIDLVTLAGLLEERYGGAVNFAAFVADMELEEIIELDVGRLVGHIRRCLEAADGVRSDGVRSR</sequence>
<dbReference type="InterPro" id="IPR009081">
    <property type="entry name" value="PP-bd_ACP"/>
</dbReference>
<gene>
    <name evidence="2" type="ORF">ATE80_00290</name>
</gene>
<evidence type="ECO:0000313" key="3">
    <source>
        <dbReference type="Proteomes" id="UP000054011"/>
    </source>
</evidence>
<dbReference type="SUPFAM" id="SSF47336">
    <property type="entry name" value="ACP-like"/>
    <property type="match status" value="1"/>
</dbReference>
<name>A0A117IXU0_9ACTN</name>
<accession>A0A117IXU0</accession>
<dbReference type="Gene3D" id="1.10.1200.10">
    <property type="entry name" value="ACP-like"/>
    <property type="match status" value="1"/>
</dbReference>
<comment type="caution">
    <text evidence="2">The sequence shown here is derived from an EMBL/GenBank/DDBJ whole genome shotgun (WGS) entry which is preliminary data.</text>
</comment>
<evidence type="ECO:0000313" key="2">
    <source>
        <dbReference type="EMBL" id="KUH40773.1"/>
    </source>
</evidence>
<dbReference type="Proteomes" id="UP000054011">
    <property type="component" value="Unassembled WGS sequence"/>
</dbReference>
<dbReference type="EMBL" id="LNSV01000001">
    <property type="protein sequence ID" value="KUH40773.1"/>
    <property type="molecule type" value="Genomic_DNA"/>
</dbReference>
<dbReference type="STRING" id="936756.ATE80_00290"/>
<protein>
    <submittedName>
        <fullName evidence="2">Acyl carrier protein</fullName>
    </submittedName>
</protein>
<dbReference type="Pfam" id="PF00550">
    <property type="entry name" value="PP-binding"/>
    <property type="match status" value="1"/>
</dbReference>
<organism evidence="2 3">
    <name type="scientific">Streptomyces kanasensis</name>
    <dbReference type="NCBI Taxonomy" id="936756"/>
    <lineage>
        <taxon>Bacteria</taxon>
        <taxon>Bacillati</taxon>
        <taxon>Actinomycetota</taxon>
        <taxon>Actinomycetes</taxon>
        <taxon>Kitasatosporales</taxon>
        <taxon>Streptomycetaceae</taxon>
        <taxon>Streptomyces</taxon>
    </lineage>
</organism>
<feature type="domain" description="Carrier" evidence="1">
    <location>
        <begin position="20"/>
        <end position="86"/>
    </location>
</feature>
<evidence type="ECO:0000259" key="1">
    <source>
        <dbReference type="Pfam" id="PF00550"/>
    </source>
</evidence>
<keyword evidence="3" id="KW-1185">Reference proteome</keyword>
<dbReference type="AlphaFoldDB" id="A0A117IXU0"/>